<dbReference type="SUPFAM" id="SSF55785">
    <property type="entry name" value="PYP-like sensor domain (PAS domain)"/>
    <property type="match status" value="2"/>
</dbReference>
<feature type="domain" description="PAC" evidence="14">
    <location>
        <begin position="211"/>
        <end position="266"/>
    </location>
</feature>
<name>A0A1T4TGE6_9HYPH</name>
<evidence type="ECO:0000256" key="2">
    <source>
        <dbReference type="ARBA" id="ARBA00012438"/>
    </source>
</evidence>
<evidence type="ECO:0000256" key="10">
    <source>
        <dbReference type="ARBA" id="ARBA00022777"/>
    </source>
</evidence>
<dbReference type="Gene3D" id="3.30.565.10">
    <property type="entry name" value="Histidine kinase-like ATPase, C-terminal domain"/>
    <property type="match status" value="1"/>
</dbReference>
<dbReference type="OrthoDB" id="5287260at2"/>
<dbReference type="PROSITE" id="PS50113">
    <property type="entry name" value="PAC"/>
    <property type="match status" value="1"/>
</dbReference>
<sequence>MPTTIDAQTALDTILGEIDQPFYAVDGSWRITHFNAAAAAHFGRHPDDVIGRKFWEIFAEDRHSERARALLEVMDGRRTLRGEGASMMAGRWVSYCMFPLGQGIGVMFRDVSDRQQARLERDEAVEALRKRTIELETVLEAIPTAVWFSYDRELRHLTGNRQAAQLLHLGSSNRFPSLSNLLEERRPYSFYRDGQEVPADALPMQRAVRGEEVMDELLELRFESGEARLLLMRAMPLRSPTGEIQGAVCAAADVTERHRYEEHLKLLLNELNHRVKNMLAIVQSIAALTLKNVDPAARRDFEQRLLTLSAVHSLLTDANWEGVQLQALARGSLRAHFDTDRERIRFVGEVFRLRPKSAVALSIALNELGTNALKYGALSVPAGHVTVSWTALNGRFHLRWEEQGGPAVVRPTRLGFGARMIERGLPAELQGETRIEYRPEGLVCTIDAPLETIRERPLEPGREPGDVAA</sequence>
<dbReference type="InterPro" id="IPR011102">
    <property type="entry name" value="Sig_transdc_His_kinase_HWE"/>
</dbReference>
<dbReference type="EC" id="2.7.13.3" evidence="2"/>
<evidence type="ECO:0000256" key="9">
    <source>
        <dbReference type="ARBA" id="ARBA00022741"/>
    </source>
</evidence>
<gene>
    <name evidence="15" type="ORF">SAMN02745126_06245</name>
</gene>
<reference evidence="16" key="1">
    <citation type="submission" date="2017-02" db="EMBL/GenBank/DDBJ databases">
        <authorList>
            <person name="Varghese N."/>
            <person name="Submissions S."/>
        </authorList>
    </citation>
    <scope>NUCLEOTIDE SEQUENCE [LARGE SCALE GENOMIC DNA]</scope>
    <source>
        <strain evidence="16">ATCC 27094</strain>
    </source>
</reference>
<keyword evidence="5" id="KW-0285">Flavoprotein</keyword>
<keyword evidence="12" id="KW-0843">Virulence</keyword>
<evidence type="ECO:0000256" key="11">
    <source>
        <dbReference type="ARBA" id="ARBA00022840"/>
    </source>
</evidence>
<keyword evidence="7" id="KW-0808">Transferase</keyword>
<evidence type="ECO:0000313" key="15">
    <source>
        <dbReference type="EMBL" id="SKA39494.1"/>
    </source>
</evidence>
<evidence type="ECO:0000256" key="8">
    <source>
        <dbReference type="ARBA" id="ARBA00022737"/>
    </source>
</evidence>
<dbReference type="InterPro" id="IPR000700">
    <property type="entry name" value="PAS-assoc_C"/>
</dbReference>
<keyword evidence="6" id="KW-0288">FMN</keyword>
<dbReference type="PANTHER" id="PTHR41523:SF7">
    <property type="entry name" value="HISTIDINE KINASE"/>
    <property type="match status" value="1"/>
</dbReference>
<evidence type="ECO:0000256" key="12">
    <source>
        <dbReference type="ARBA" id="ARBA00023026"/>
    </source>
</evidence>
<dbReference type="Pfam" id="PF07536">
    <property type="entry name" value="HWE_HK"/>
    <property type="match status" value="1"/>
</dbReference>
<dbReference type="AlphaFoldDB" id="A0A1T4TGE6"/>
<dbReference type="RefSeq" id="WP_085937971.1">
    <property type="nucleotide sequence ID" value="NZ_FUWJ01000017.1"/>
</dbReference>
<dbReference type="NCBIfam" id="TIGR00229">
    <property type="entry name" value="sensory_box"/>
    <property type="match status" value="1"/>
</dbReference>
<feature type="domain" description="PAS" evidence="13">
    <location>
        <begin position="7"/>
        <end position="77"/>
    </location>
</feature>
<dbReference type="EMBL" id="FUWJ01000017">
    <property type="protein sequence ID" value="SKA39494.1"/>
    <property type="molecule type" value="Genomic_DNA"/>
</dbReference>
<dbReference type="InterPro" id="IPR000014">
    <property type="entry name" value="PAS"/>
</dbReference>
<dbReference type="PANTHER" id="PTHR41523">
    <property type="entry name" value="TWO-COMPONENT SYSTEM SENSOR PROTEIN"/>
    <property type="match status" value="1"/>
</dbReference>
<keyword evidence="16" id="KW-1185">Reference proteome</keyword>
<keyword evidence="11" id="KW-0067">ATP-binding</keyword>
<evidence type="ECO:0000256" key="4">
    <source>
        <dbReference type="ARBA" id="ARBA00022553"/>
    </source>
</evidence>
<proteinExistence type="predicted"/>
<evidence type="ECO:0000256" key="6">
    <source>
        <dbReference type="ARBA" id="ARBA00022643"/>
    </source>
</evidence>
<dbReference type="InterPro" id="IPR036890">
    <property type="entry name" value="HATPase_C_sf"/>
</dbReference>
<dbReference type="Gene3D" id="3.30.450.20">
    <property type="entry name" value="PAS domain"/>
    <property type="match status" value="2"/>
</dbReference>
<evidence type="ECO:0000256" key="1">
    <source>
        <dbReference type="ARBA" id="ARBA00000085"/>
    </source>
</evidence>
<keyword evidence="9" id="KW-0547">Nucleotide-binding</keyword>
<keyword evidence="4" id="KW-0597">Phosphoprotein</keyword>
<evidence type="ECO:0000256" key="7">
    <source>
        <dbReference type="ARBA" id="ARBA00022679"/>
    </source>
</evidence>
<dbReference type="InterPro" id="IPR035965">
    <property type="entry name" value="PAS-like_dom_sf"/>
</dbReference>
<dbReference type="InterPro" id="IPR013656">
    <property type="entry name" value="PAS_4"/>
</dbReference>
<accession>A0A1T4TGE6</accession>
<evidence type="ECO:0000259" key="14">
    <source>
        <dbReference type="PROSITE" id="PS50113"/>
    </source>
</evidence>
<organism evidence="15 16">
    <name type="scientific">Enhydrobacter aerosaccus</name>
    <dbReference type="NCBI Taxonomy" id="225324"/>
    <lineage>
        <taxon>Bacteria</taxon>
        <taxon>Pseudomonadati</taxon>
        <taxon>Pseudomonadota</taxon>
        <taxon>Alphaproteobacteria</taxon>
        <taxon>Hyphomicrobiales</taxon>
        <taxon>Enhydrobacter</taxon>
    </lineage>
</organism>
<evidence type="ECO:0000313" key="16">
    <source>
        <dbReference type="Proteomes" id="UP000190092"/>
    </source>
</evidence>
<evidence type="ECO:0000259" key="13">
    <source>
        <dbReference type="PROSITE" id="PS50112"/>
    </source>
</evidence>
<keyword evidence="8" id="KW-0677">Repeat</keyword>
<dbReference type="SUPFAM" id="SSF55874">
    <property type="entry name" value="ATPase domain of HSP90 chaperone/DNA topoisomerase II/histidine kinase"/>
    <property type="match status" value="1"/>
</dbReference>
<dbReference type="GO" id="GO:0005524">
    <property type="term" value="F:ATP binding"/>
    <property type="evidence" value="ECO:0007669"/>
    <property type="project" value="UniProtKB-KW"/>
</dbReference>
<dbReference type="STRING" id="225324.SAMN02745126_06245"/>
<evidence type="ECO:0000256" key="5">
    <source>
        <dbReference type="ARBA" id="ARBA00022630"/>
    </source>
</evidence>
<comment type="catalytic activity">
    <reaction evidence="1">
        <text>ATP + protein L-histidine = ADP + protein N-phospho-L-histidine.</text>
        <dbReference type="EC" id="2.7.13.3"/>
    </reaction>
</comment>
<dbReference type="PROSITE" id="PS50112">
    <property type="entry name" value="PAS"/>
    <property type="match status" value="1"/>
</dbReference>
<dbReference type="GO" id="GO:0004673">
    <property type="term" value="F:protein histidine kinase activity"/>
    <property type="evidence" value="ECO:0007669"/>
    <property type="project" value="UniProtKB-EC"/>
</dbReference>
<evidence type="ECO:0000256" key="3">
    <source>
        <dbReference type="ARBA" id="ARBA00021740"/>
    </source>
</evidence>
<protein>
    <recommendedName>
        <fullName evidence="3">Blue-light-activated histidine kinase</fullName>
        <ecNumber evidence="2">2.7.13.3</ecNumber>
    </recommendedName>
</protein>
<dbReference type="Pfam" id="PF08448">
    <property type="entry name" value="PAS_4"/>
    <property type="match status" value="2"/>
</dbReference>
<dbReference type="SMART" id="SM00911">
    <property type="entry name" value="HWE_HK"/>
    <property type="match status" value="1"/>
</dbReference>
<dbReference type="Proteomes" id="UP000190092">
    <property type="component" value="Unassembled WGS sequence"/>
</dbReference>
<dbReference type="CDD" id="cd00130">
    <property type="entry name" value="PAS"/>
    <property type="match status" value="1"/>
</dbReference>
<keyword evidence="10" id="KW-0418">Kinase</keyword>
<dbReference type="SMART" id="SM00091">
    <property type="entry name" value="PAS"/>
    <property type="match status" value="1"/>
</dbReference>